<name>A0A6P5S3R7_PRUAV</name>
<dbReference type="Pfam" id="PF14368">
    <property type="entry name" value="LTP_2"/>
    <property type="match status" value="1"/>
</dbReference>
<keyword evidence="8" id="KW-0446">Lipid-binding</keyword>
<organism evidence="14 15">
    <name type="scientific">Prunus avium</name>
    <name type="common">Cherry</name>
    <name type="synonym">Cerasus avium</name>
    <dbReference type="NCBI Taxonomy" id="42229"/>
    <lineage>
        <taxon>Eukaryota</taxon>
        <taxon>Viridiplantae</taxon>
        <taxon>Streptophyta</taxon>
        <taxon>Embryophyta</taxon>
        <taxon>Tracheophyta</taxon>
        <taxon>Spermatophyta</taxon>
        <taxon>Magnoliopsida</taxon>
        <taxon>eudicotyledons</taxon>
        <taxon>Gunneridae</taxon>
        <taxon>Pentapetalae</taxon>
        <taxon>rosids</taxon>
        <taxon>fabids</taxon>
        <taxon>Rosales</taxon>
        <taxon>Rosaceae</taxon>
        <taxon>Amygdaloideae</taxon>
        <taxon>Amygdaleae</taxon>
        <taxon>Prunus</taxon>
    </lineage>
</organism>
<feature type="signal peptide" evidence="12">
    <location>
        <begin position="1"/>
        <end position="25"/>
    </location>
</feature>
<evidence type="ECO:0000256" key="9">
    <source>
        <dbReference type="ARBA" id="ARBA00023157"/>
    </source>
</evidence>
<evidence type="ECO:0000256" key="8">
    <source>
        <dbReference type="ARBA" id="ARBA00023121"/>
    </source>
</evidence>
<evidence type="ECO:0000259" key="13">
    <source>
        <dbReference type="Pfam" id="PF14368"/>
    </source>
</evidence>
<evidence type="ECO:0000256" key="6">
    <source>
        <dbReference type="ARBA" id="ARBA00022622"/>
    </source>
</evidence>
<sequence length="149" mass="15399">MGSSNMSMLAMAMAVVVLSMTSCFGQTNDTTQACAQGLLTCASYLNNTNPPSATCCTGIKQTIATQFTCLCSLFFEPGLLEAYGGNTTSGLRIATACGEKMDVNKCKAALGAPTPQSPPASPGDNAGSSKIAWTGFSALLLFWASVMFH</sequence>
<dbReference type="InterPro" id="IPR036312">
    <property type="entry name" value="Bifun_inhib/LTP/seed_sf"/>
</dbReference>
<dbReference type="PANTHER" id="PTHR33044">
    <property type="entry name" value="BIFUNCTIONAL INHIBITOR/LIPID-TRANSFER PROTEIN/SEED STORAGE 2S ALBUMIN SUPERFAMILY PROTEIN-RELATED"/>
    <property type="match status" value="1"/>
</dbReference>
<evidence type="ECO:0000313" key="14">
    <source>
        <dbReference type="Proteomes" id="UP000515124"/>
    </source>
</evidence>
<evidence type="ECO:0000256" key="3">
    <source>
        <dbReference type="ARBA" id="ARBA00009748"/>
    </source>
</evidence>
<evidence type="ECO:0000256" key="10">
    <source>
        <dbReference type="ARBA" id="ARBA00023180"/>
    </source>
</evidence>
<reference evidence="15" key="1">
    <citation type="submission" date="2025-08" db="UniProtKB">
        <authorList>
            <consortium name="RefSeq"/>
        </authorList>
    </citation>
    <scope>IDENTIFICATION</scope>
</reference>
<evidence type="ECO:0000256" key="7">
    <source>
        <dbReference type="ARBA" id="ARBA00022729"/>
    </source>
</evidence>
<keyword evidence="7 12" id="KW-0732">Signal</keyword>
<keyword evidence="14" id="KW-1185">Reference proteome</keyword>
<keyword evidence="6" id="KW-0336">GPI-anchor</keyword>
<dbReference type="GO" id="GO:0098552">
    <property type="term" value="C:side of membrane"/>
    <property type="evidence" value="ECO:0007669"/>
    <property type="project" value="UniProtKB-KW"/>
</dbReference>
<dbReference type="RefSeq" id="XP_021810304.1">
    <property type="nucleotide sequence ID" value="XM_021954612.1"/>
</dbReference>
<comment type="similarity">
    <text evidence="3">Belongs to the plant LTP family.</text>
</comment>
<dbReference type="InterPro" id="IPR016140">
    <property type="entry name" value="Bifunc_inhib/LTP/seed_store"/>
</dbReference>
<proteinExistence type="inferred from homology"/>
<evidence type="ECO:0000256" key="12">
    <source>
        <dbReference type="SAM" id="SignalP"/>
    </source>
</evidence>
<feature type="domain" description="Bifunctional inhibitor/plant lipid transfer protein/seed storage helical" evidence="13">
    <location>
        <begin position="15"/>
        <end position="106"/>
    </location>
</feature>
<evidence type="ECO:0000256" key="2">
    <source>
        <dbReference type="ARBA" id="ARBA00004609"/>
    </source>
</evidence>
<comment type="function">
    <text evidence="1">Plant non-specific lipid-transfer proteins transfer phospholipids as well as galactolipids across membranes. May play a role in wax or cutin deposition in the cell walls of expanding epidermal cells and certain secretory tissues.</text>
</comment>
<evidence type="ECO:0000256" key="11">
    <source>
        <dbReference type="ARBA" id="ARBA00023288"/>
    </source>
</evidence>
<dbReference type="InterPro" id="IPR043325">
    <property type="entry name" value="LTSS"/>
</dbReference>
<dbReference type="GeneID" id="110753669"/>
<keyword evidence="5" id="KW-1003">Cell membrane</keyword>
<dbReference type="KEGG" id="pavi:110753669"/>
<dbReference type="GO" id="GO:0005886">
    <property type="term" value="C:plasma membrane"/>
    <property type="evidence" value="ECO:0007669"/>
    <property type="project" value="UniProtKB-SubCell"/>
</dbReference>
<feature type="chain" id="PRO_5027997494" evidence="12">
    <location>
        <begin position="26"/>
        <end position="149"/>
    </location>
</feature>
<dbReference type="AlphaFoldDB" id="A0A6P5S3R7"/>
<evidence type="ECO:0000313" key="15">
    <source>
        <dbReference type="RefSeq" id="XP_021810304.1"/>
    </source>
</evidence>
<keyword evidence="4" id="KW-0813">Transport</keyword>
<keyword evidence="11" id="KW-0449">Lipoprotein</keyword>
<dbReference type="Gramene" id="Pav_sc0000370.1_g440.1.mk:mrna">
    <property type="protein sequence ID" value="Pav_sc0000370.1_g440.1.mk:mrna"/>
    <property type="gene ID" value="Pav_sc0000370.1_g440.1.mk"/>
</dbReference>
<evidence type="ECO:0000256" key="5">
    <source>
        <dbReference type="ARBA" id="ARBA00022475"/>
    </source>
</evidence>
<protein>
    <submittedName>
        <fullName evidence="15">Protein YLS3</fullName>
    </submittedName>
</protein>
<accession>A0A6P5S3R7</accession>
<dbReference type="SUPFAM" id="SSF47699">
    <property type="entry name" value="Bifunctional inhibitor/lipid-transfer protein/seed storage 2S albumin"/>
    <property type="match status" value="1"/>
</dbReference>
<dbReference type="Gene3D" id="1.10.110.10">
    <property type="entry name" value="Plant lipid-transfer and hydrophobic proteins"/>
    <property type="match status" value="1"/>
</dbReference>
<keyword evidence="6" id="KW-0472">Membrane</keyword>
<keyword evidence="9" id="KW-1015">Disulfide bond</keyword>
<dbReference type="GO" id="GO:0008289">
    <property type="term" value="F:lipid binding"/>
    <property type="evidence" value="ECO:0007669"/>
    <property type="project" value="UniProtKB-KW"/>
</dbReference>
<comment type="subcellular location">
    <subcellularLocation>
        <location evidence="2">Cell membrane</location>
        <topology evidence="2">Lipid-anchor</topology>
        <topology evidence="2">GPI-anchor</topology>
    </subcellularLocation>
</comment>
<evidence type="ECO:0000256" key="1">
    <source>
        <dbReference type="ARBA" id="ARBA00003211"/>
    </source>
</evidence>
<dbReference type="CDD" id="cd00010">
    <property type="entry name" value="AAI_LTSS"/>
    <property type="match status" value="1"/>
</dbReference>
<evidence type="ECO:0000256" key="4">
    <source>
        <dbReference type="ARBA" id="ARBA00022448"/>
    </source>
</evidence>
<gene>
    <name evidence="15" type="primary">LOC110753669</name>
</gene>
<keyword evidence="10" id="KW-0325">Glycoprotein</keyword>
<dbReference type="Proteomes" id="UP000515124">
    <property type="component" value="Unplaced"/>
</dbReference>